<reference evidence="1" key="2">
    <citation type="journal article" date="2021" name="Syst. Appl. Microbiol.">
        <title>Roseomonas hellenica sp. nov., isolated from roots of wild-growing Alkanna tinctoria.</title>
        <authorList>
            <person name="Rat A."/>
            <person name="Naranjo H.D."/>
            <person name="Lebbe L."/>
            <person name="Cnockaert M."/>
            <person name="Krigas N."/>
            <person name="Grigoriadou K."/>
            <person name="Maloupa E."/>
            <person name="Willems A."/>
        </authorList>
    </citation>
    <scope>NUCLEOTIDE SEQUENCE</scope>
    <source>
        <strain evidence="1">LMG 31231</strain>
    </source>
</reference>
<evidence type="ECO:0000313" key="1">
    <source>
        <dbReference type="EMBL" id="MBR0671903.1"/>
    </source>
</evidence>
<comment type="caution">
    <text evidence="1">The sequence shown here is derived from an EMBL/GenBank/DDBJ whole genome shotgun (WGS) entry which is preliminary data.</text>
</comment>
<gene>
    <name evidence="1" type="ORF">GXW76_12050</name>
</gene>
<accession>A0A9X9WXM4</accession>
<proteinExistence type="predicted"/>
<dbReference type="EMBL" id="JAAEDM010000028">
    <property type="protein sequence ID" value="MBR0671903.1"/>
    <property type="molecule type" value="Genomic_DNA"/>
</dbReference>
<protein>
    <submittedName>
        <fullName evidence="1">Uncharacterized protein</fullName>
    </submittedName>
</protein>
<dbReference type="RefSeq" id="WP_211862277.1">
    <property type="nucleotide sequence ID" value="NZ_JAAEDM010000028.1"/>
</dbReference>
<evidence type="ECO:0000313" key="2">
    <source>
        <dbReference type="Proteomes" id="UP001138751"/>
    </source>
</evidence>
<dbReference type="AlphaFoldDB" id="A0A9X9WXM4"/>
<sequence length="102" mass="11558">MSTFQVLCGDFANYMDPEEEWTVDGFRTAEDAAEYARRFIRDQVEHLRPEYADAEALKQAFMAFGEYAIAPGFELEAWLAHCIANPAARKADTDYQALDPNA</sequence>
<reference evidence="1" key="1">
    <citation type="submission" date="2020-01" db="EMBL/GenBank/DDBJ databases">
        <authorList>
            <person name="Rat A."/>
        </authorList>
    </citation>
    <scope>NUCLEOTIDE SEQUENCE</scope>
    <source>
        <strain evidence="1">LMG 31231</strain>
    </source>
</reference>
<organism evidence="1 2">
    <name type="scientific">Neoroseomonas soli</name>
    <dbReference type="NCBI Taxonomy" id="1081025"/>
    <lineage>
        <taxon>Bacteria</taxon>
        <taxon>Pseudomonadati</taxon>
        <taxon>Pseudomonadota</taxon>
        <taxon>Alphaproteobacteria</taxon>
        <taxon>Acetobacterales</taxon>
        <taxon>Acetobacteraceae</taxon>
        <taxon>Neoroseomonas</taxon>
    </lineage>
</organism>
<dbReference type="Proteomes" id="UP001138751">
    <property type="component" value="Unassembled WGS sequence"/>
</dbReference>
<keyword evidence="2" id="KW-1185">Reference proteome</keyword>
<name>A0A9X9WXM4_9PROT</name>